<keyword evidence="3 4" id="KW-0274">FAD</keyword>
<dbReference type="AlphaFoldDB" id="A0A9P6SKA8"/>
<dbReference type="Gene3D" id="3.30.560.10">
    <property type="entry name" value="Glucose Oxidase, domain 3"/>
    <property type="match status" value="1"/>
</dbReference>
<evidence type="ECO:0000256" key="4">
    <source>
        <dbReference type="RuleBase" id="RU003968"/>
    </source>
</evidence>
<comment type="caution">
    <text evidence="6">The sequence shown here is derived from an EMBL/GenBank/DDBJ whole genome shotgun (WGS) entry which is preliminary data.</text>
</comment>
<evidence type="ECO:0000313" key="7">
    <source>
        <dbReference type="Proteomes" id="UP000785200"/>
    </source>
</evidence>
<dbReference type="PROSITE" id="PS00623">
    <property type="entry name" value="GMC_OXRED_1"/>
    <property type="match status" value="1"/>
</dbReference>
<sequence>MADVYDFIVVGAGTAGSVIASRLANATSKPKVLLLEAGGQNQDESLRHPDLRFGAVQTPGMSWGYKSVPQPQLDGREIQCPCGRGLGGSSAVNFCCWLIGHREDFNTWADLVGDDAWKWEGQGGVKQRFRKIEAVHDNLDERQDKIVSKDAIKQHSQEGKVDVSYNQVWAELEWLSFSAAREFGEPLNGDMNSGDPTGFGLAPTTYYKGLRTTGVTAYLSDCPENLTIITDSLVSRVLFDDSRTATGVETVHGKMYRASKEVIISAGGLTSPKVLLLSGVGPSAELEKFSIPVVHDLPSVGKNLIDHSCYATTTILLKGKEDVGTQEAKSMLNDPLQSVGVQLPMAWLSSSAAKTSKEFQDLSKEAQTHLQKVPSFEVIVANVLPIVPDEPLPPNAQIITFVVAVMNAQSTGSVTLSSADPSEPPNIDVGYLSHPYDRRVAIEALRTVIAYSKVPTFAAVTDHSVEGPKSDSDEDIFDHVKKSLSPVFHYGGTCRMGRKGDEKTVVDTDFKVLGLKGLRVADHSIVPLMVNNHTQSTAYLIGETAAEKIIAEYGL</sequence>
<evidence type="ECO:0000256" key="1">
    <source>
        <dbReference type="ARBA" id="ARBA00010790"/>
    </source>
</evidence>
<evidence type="ECO:0000259" key="5">
    <source>
        <dbReference type="PROSITE" id="PS00623"/>
    </source>
</evidence>
<dbReference type="EMBL" id="VNKQ01000020">
    <property type="protein sequence ID" value="KAG0644978.1"/>
    <property type="molecule type" value="Genomic_DNA"/>
</dbReference>
<feature type="active site" description="Proton donor" evidence="2">
    <location>
        <position position="489"/>
    </location>
</feature>
<comment type="cofactor">
    <cofactor evidence="3">
        <name>FAD</name>
        <dbReference type="ChEBI" id="CHEBI:57692"/>
    </cofactor>
</comment>
<evidence type="ECO:0000256" key="2">
    <source>
        <dbReference type="PIRSR" id="PIRSR000137-1"/>
    </source>
</evidence>
<evidence type="ECO:0000313" key="6">
    <source>
        <dbReference type="EMBL" id="KAG0644978.1"/>
    </source>
</evidence>
<feature type="active site" description="Proton acceptor" evidence="2">
    <location>
        <position position="533"/>
    </location>
</feature>
<proteinExistence type="inferred from homology"/>
<dbReference type="InterPro" id="IPR007867">
    <property type="entry name" value="GMC_OxRtase_C"/>
</dbReference>
<keyword evidence="4" id="KW-0285">Flavoprotein</keyword>
<dbReference type="Gene3D" id="3.50.50.60">
    <property type="entry name" value="FAD/NAD(P)-binding domain"/>
    <property type="match status" value="1"/>
</dbReference>
<dbReference type="InterPro" id="IPR036188">
    <property type="entry name" value="FAD/NAD-bd_sf"/>
</dbReference>
<dbReference type="PANTHER" id="PTHR11552:SF134">
    <property type="entry name" value="GLUCOSE-METHANOL-CHOLINE OXIDOREDUCTASE N-TERMINAL DOMAIN-CONTAINING PROTEIN"/>
    <property type="match status" value="1"/>
</dbReference>
<feature type="domain" description="Glucose-methanol-choline oxidoreductase N-terminal" evidence="5">
    <location>
        <begin position="83"/>
        <end position="106"/>
    </location>
</feature>
<dbReference type="PIRSF" id="PIRSF000137">
    <property type="entry name" value="Alcohol_oxidase"/>
    <property type="match status" value="1"/>
</dbReference>
<name>A0A9P6SKA8_9HELO</name>
<dbReference type="SUPFAM" id="SSF51905">
    <property type="entry name" value="FAD/NAD(P)-binding domain"/>
    <property type="match status" value="1"/>
</dbReference>
<feature type="binding site" evidence="3">
    <location>
        <position position="234"/>
    </location>
    <ligand>
        <name>FAD</name>
        <dbReference type="ChEBI" id="CHEBI:57692"/>
    </ligand>
</feature>
<dbReference type="Pfam" id="PF05199">
    <property type="entry name" value="GMC_oxred_C"/>
    <property type="match status" value="1"/>
</dbReference>
<accession>A0A9P6SKA8</accession>
<dbReference type="InterPro" id="IPR012132">
    <property type="entry name" value="GMC_OxRdtase"/>
</dbReference>
<evidence type="ECO:0000256" key="3">
    <source>
        <dbReference type="PIRSR" id="PIRSR000137-2"/>
    </source>
</evidence>
<dbReference type="OrthoDB" id="269227at2759"/>
<dbReference type="GO" id="GO:0050660">
    <property type="term" value="F:flavin adenine dinucleotide binding"/>
    <property type="evidence" value="ECO:0007669"/>
    <property type="project" value="InterPro"/>
</dbReference>
<dbReference type="GO" id="GO:0016614">
    <property type="term" value="F:oxidoreductase activity, acting on CH-OH group of donors"/>
    <property type="evidence" value="ECO:0007669"/>
    <property type="project" value="InterPro"/>
</dbReference>
<dbReference type="Proteomes" id="UP000785200">
    <property type="component" value="Unassembled WGS sequence"/>
</dbReference>
<gene>
    <name evidence="6" type="ORF">D0Z07_9086</name>
</gene>
<organism evidence="6 7">
    <name type="scientific">Hyphodiscus hymeniophilus</name>
    <dbReference type="NCBI Taxonomy" id="353542"/>
    <lineage>
        <taxon>Eukaryota</taxon>
        <taxon>Fungi</taxon>
        <taxon>Dikarya</taxon>
        <taxon>Ascomycota</taxon>
        <taxon>Pezizomycotina</taxon>
        <taxon>Leotiomycetes</taxon>
        <taxon>Helotiales</taxon>
        <taxon>Hyphodiscaceae</taxon>
        <taxon>Hyphodiscus</taxon>
    </lineage>
</organism>
<reference evidence="6" key="1">
    <citation type="submission" date="2019-07" db="EMBL/GenBank/DDBJ databases">
        <title>Hyphodiscus hymeniophilus genome sequencing and assembly.</title>
        <authorList>
            <person name="Kramer G."/>
            <person name="Nodwell J."/>
        </authorList>
    </citation>
    <scope>NUCLEOTIDE SEQUENCE</scope>
    <source>
        <strain evidence="6">ATCC 34498</strain>
    </source>
</reference>
<comment type="similarity">
    <text evidence="1 4">Belongs to the GMC oxidoreductase family.</text>
</comment>
<protein>
    <submittedName>
        <fullName evidence="6">Alcohol dehydrogenase</fullName>
    </submittedName>
</protein>
<keyword evidence="7" id="KW-1185">Reference proteome</keyword>
<dbReference type="InterPro" id="IPR000172">
    <property type="entry name" value="GMC_OxRdtase_N"/>
</dbReference>
<dbReference type="SUPFAM" id="SSF54373">
    <property type="entry name" value="FAD-linked reductases, C-terminal domain"/>
    <property type="match status" value="1"/>
</dbReference>
<dbReference type="Pfam" id="PF00732">
    <property type="entry name" value="GMC_oxred_N"/>
    <property type="match status" value="1"/>
</dbReference>
<dbReference type="PANTHER" id="PTHR11552">
    <property type="entry name" value="GLUCOSE-METHANOL-CHOLINE GMC OXIDOREDUCTASE"/>
    <property type="match status" value="1"/>
</dbReference>